<dbReference type="Gene3D" id="2.160.10.10">
    <property type="entry name" value="Hexapeptide repeat proteins"/>
    <property type="match status" value="1"/>
</dbReference>
<feature type="compositionally biased region" description="Low complexity" evidence="10">
    <location>
        <begin position="13"/>
        <end position="38"/>
    </location>
</feature>
<dbReference type="Proteomes" id="UP001595908">
    <property type="component" value="Unassembled WGS sequence"/>
</dbReference>
<name>A0ABV9VGH8_STRAZ</name>
<organism evidence="11 12">
    <name type="scientific">Streptomyces atroolivaceus</name>
    <dbReference type="NCBI Taxonomy" id="66869"/>
    <lineage>
        <taxon>Bacteria</taxon>
        <taxon>Bacillati</taxon>
        <taxon>Actinomycetota</taxon>
        <taxon>Actinomycetes</taxon>
        <taxon>Kitasatosporales</taxon>
        <taxon>Streptomycetaceae</taxon>
        <taxon>Streptomyces</taxon>
    </lineage>
</organism>
<dbReference type="PANTHER" id="PTHR42811">
    <property type="entry name" value="SERINE ACETYLTRANSFERASE"/>
    <property type="match status" value="1"/>
</dbReference>
<evidence type="ECO:0000256" key="4">
    <source>
        <dbReference type="ARBA" id="ARBA00022605"/>
    </source>
</evidence>
<comment type="pathway">
    <text evidence="1">Amino-acid biosynthesis; L-cysteine biosynthesis; L-cysteine from L-serine: step 1/2.</text>
</comment>
<keyword evidence="8" id="KW-0012">Acyltransferase</keyword>
<keyword evidence="7" id="KW-0198">Cysteine biosynthesis</keyword>
<evidence type="ECO:0000256" key="8">
    <source>
        <dbReference type="ARBA" id="ARBA00023315"/>
    </source>
</evidence>
<evidence type="ECO:0000256" key="10">
    <source>
        <dbReference type="SAM" id="MobiDB-lite"/>
    </source>
</evidence>
<keyword evidence="4" id="KW-0028">Amino-acid biosynthesis</keyword>
<evidence type="ECO:0000256" key="3">
    <source>
        <dbReference type="ARBA" id="ARBA00013266"/>
    </source>
</evidence>
<dbReference type="NCBIfam" id="NF041874">
    <property type="entry name" value="EPS_EpsC"/>
    <property type="match status" value="1"/>
</dbReference>
<evidence type="ECO:0000256" key="6">
    <source>
        <dbReference type="ARBA" id="ARBA00022737"/>
    </source>
</evidence>
<sequence length="237" mass="24733">MSLLSPTKPEPTPALASGTAPTGGPATTGAPDATPASPTLRLLPALREDLSVVVARDPSVRGAKEAVLHPALTALWAHRVAHRMHSRGLRIPARLLARWARRVTAVEIHPGAVLGRRVFIDHGAGVVIGETAVVGDDVTMYHQVTLGAVGWWSDNERPEGDRRHPVVGSGVILGANATVLGPVTVGDRAVIGAQALVNKNVPAGARVLAPTAVIKEPGRRPELMEDVFTVIASAGSW</sequence>
<protein>
    <recommendedName>
        <fullName evidence="3">serine O-acetyltransferase</fullName>
        <ecNumber evidence="3">2.3.1.30</ecNumber>
    </recommendedName>
</protein>
<evidence type="ECO:0000256" key="9">
    <source>
        <dbReference type="ARBA" id="ARBA00049486"/>
    </source>
</evidence>
<dbReference type="EMBL" id="JBHSJE010000013">
    <property type="protein sequence ID" value="MFC4983069.1"/>
    <property type="molecule type" value="Genomic_DNA"/>
</dbReference>
<comment type="catalytic activity">
    <reaction evidence="9">
        <text>L-serine + acetyl-CoA = O-acetyl-L-serine + CoA</text>
        <dbReference type="Rhea" id="RHEA:24560"/>
        <dbReference type="ChEBI" id="CHEBI:33384"/>
        <dbReference type="ChEBI" id="CHEBI:57287"/>
        <dbReference type="ChEBI" id="CHEBI:57288"/>
        <dbReference type="ChEBI" id="CHEBI:58340"/>
        <dbReference type="EC" id="2.3.1.30"/>
    </reaction>
</comment>
<evidence type="ECO:0000256" key="5">
    <source>
        <dbReference type="ARBA" id="ARBA00022679"/>
    </source>
</evidence>
<keyword evidence="5" id="KW-0808">Transferase</keyword>
<keyword evidence="6" id="KW-0677">Repeat</keyword>
<dbReference type="SUPFAM" id="SSF51161">
    <property type="entry name" value="Trimeric LpxA-like enzymes"/>
    <property type="match status" value="1"/>
</dbReference>
<dbReference type="InterPro" id="IPR045304">
    <property type="entry name" value="LbH_SAT"/>
</dbReference>
<proteinExistence type="inferred from homology"/>
<evidence type="ECO:0000256" key="2">
    <source>
        <dbReference type="ARBA" id="ARBA00007274"/>
    </source>
</evidence>
<dbReference type="InterPro" id="IPR001451">
    <property type="entry name" value="Hexapep"/>
</dbReference>
<dbReference type="PROSITE" id="PS00101">
    <property type="entry name" value="HEXAPEP_TRANSFERASES"/>
    <property type="match status" value="1"/>
</dbReference>
<dbReference type="InterPro" id="IPR018357">
    <property type="entry name" value="Hexapep_transf_CS"/>
</dbReference>
<dbReference type="GeneID" id="31237080"/>
<dbReference type="CDD" id="cd03354">
    <property type="entry name" value="LbH_SAT"/>
    <property type="match status" value="1"/>
</dbReference>
<evidence type="ECO:0000256" key="7">
    <source>
        <dbReference type="ARBA" id="ARBA00023192"/>
    </source>
</evidence>
<dbReference type="Pfam" id="PF00132">
    <property type="entry name" value="Hexapep"/>
    <property type="match status" value="1"/>
</dbReference>
<dbReference type="InterPro" id="IPR042122">
    <property type="entry name" value="Ser_AcTrfase_N_sf"/>
</dbReference>
<evidence type="ECO:0000313" key="12">
    <source>
        <dbReference type="Proteomes" id="UP001595908"/>
    </source>
</evidence>
<feature type="region of interest" description="Disordered" evidence="10">
    <location>
        <begin position="1"/>
        <end position="38"/>
    </location>
</feature>
<dbReference type="InterPro" id="IPR011004">
    <property type="entry name" value="Trimer_LpxA-like_sf"/>
</dbReference>
<keyword evidence="12" id="KW-1185">Reference proteome</keyword>
<dbReference type="Gene3D" id="1.10.3130.10">
    <property type="entry name" value="serine acetyltransferase, domain 1"/>
    <property type="match status" value="1"/>
</dbReference>
<evidence type="ECO:0000256" key="1">
    <source>
        <dbReference type="ARBA" id="ARBA00004876"/>
    </source>
</evidence>
<dbReference type="RefSeq" id="WP_051710074.1">
    <property type="nucleotide sequence ID" value="NZ_JBHSJE010000013.1"/>
</dbReference>
<evidence type="ECO:0000313" key="11">
    <source>
        <dbReference type="EMBL" id="MFC4983069.1"/>
    </source>
</evidence>
<dbReference type="InterPro" id="IPR053376">
    <property type="entry name" value="Serine_acetyltransferase"/>
</dbReference>
<gene>
    <name evidence="11" type="primary">epsC</name>
    <name evidence="11" type="ORF">ACFPL4_32785</name>
</gene>
<dbReference type="EC" id="2.3.1.30" evidence="3"/>
<comment type="caution">
    <text evidence="11">The sequence shown here is derived from an EMBL/GenBank/DDBJ whole genome shotgun (WGS) entry which is preliminary data.</text>
</comment>
<comment type="similarity">
    <text evidence="2">Belongs to the transferase hexapeptide repeat family.</text>
</comment>
<accession>A0ABV9VGH8</accession>
<reference evidence="12" key="1">
    <citation type="journal article" date="2019" name="Int. J. Syst. Evol. Microbiol.">
        <title>The Global Catalogue of Microorganisms (GCM) 10K type strain sequencing project: providing services to taxonomists for standard genome sequencing and annotation.</title>
        <authorList>
            <consortium name="The Broad Institute Genomics Platform"/>
            <consortium name="The Broad Institute Genome Sequencing Center for Infectious Disease"/>
            <person name="Wu L."/>
            <person name="Ma J."/>
        </authorList>
    </citation>
    <scope>NUCLEOTIDE SEQUENCE [LARGE SCALE GENOMIC DNA]</scope>
    <source>
        <strain evidence="12">ICMP 257</strain>
    </source>
</reference>